<feature type="region of interest" description="Disordered" evidence="1">
    <location>
        <begin position="210"/>
        <end position="340"/>
    </location>
</feature>
<dbReference type="OrthoDB" id="2342176at2759"/>
<keyword evidence="4" id="KW-1185">Reference proteome</keyword>
<dbReference type="Proteomes" id="UP000701801">
    <property type="component" value="Unassembled WGS sequence"/>
</dbReference>
<dbReference type="AlphaFoldDB" id="A0A9N9LLR6"/>
<feature type="compositionally biased region" description="Low complexity" evidence="1">
    <location>
        <begin position="227"/>
        <end position="273"/>
    </location>
</feature>
<evidence type="ECO:0000256" key="1">
    <source>
        <dbReference type="SAM" id="MobiDB-lite"/>
    </source>
</evidence>
<dbReference type="PANTHER" id="PTHR36182:SF2">
    <property type="entry name" value="LYTIC POLYSACCHARIDE MONOOXYGENASE"/>
    <property type="match status" value="1"/>
</dbReference>
<dbReference type="EMBL" id="CAJVRM010000221">
    <property type="protein sequence ID" value="CAG8977509.1"/>
    <property type="molecule type" value="Genomic_DNA"/>
</dbReference>
<feature type="chain" id="PRO_5040344063" description="Lytic polysaccharide monooxygenase" evidence="2">
    <location>
        <begin position="20"/>
        <end position="409"/>
    </location>
</feature>
<feature type="signal peptide" evidence="2">
    <location>
        <begin position="1"/>
        <end position="19"/>
    </location>
</feature>
<evidence type="ECO:0000256" key="2">
    <source>
        <dbReference type="SAM" id="SignalP"/>
    </source>
</evidence>
<name>A0A9N9LLR6_9HELO</name>
<feature type="compositionally biased region" description="Low complexity" evidence="1">
    <location>
        <begin position="302"/>
        <end position="338"/>
    </location>
</feature>
<protein>
    <recommendedName>
        <fullName evidence="5">Lytic polysaccharide monooxygenase</fullName>
    </recommendedName>
</protein>
<evidence type="ECO:0000313" key="4">
    <source>
        <dbReference type="Proteomes" id="UP000701801"/>
    </source>
</evidence>
<keyword evidence="2" id="KW-0732">Signal</keyword>
<dbReference type="Gene3D" id="2.70.50.70">
    <property type="match status" value="1"/>
</dbReference>
<evidence type="ECO:0000313" key="3">
    <source>
        <dbReference type="EMBL" id="CAG8977509.1"/>
    </source>
</evidence>
<evidence type="ECO:0008006" key="5">
    <source>
        <dbReference type="Google" id="ProtNLM"/>
    </source>
</evidence>
<proteinExistence type="predicted"/>
<dbReference type="PANTHER" id="PTHR36182">
    <property type="entry name" value="PROTEIN, PUTATIVE (AFU_ORTHOLOGUE AFUA_6G10930)-RELATED"/>
    <property type="match status" value="1"/>
</dbReference>
<accession>A0A9N9LLR6</accession>
<sequence length="409" mass="41741">MYTSISKLVVLGLAAVANAHMVMNTPIPFRQDLNNSPMLFPSQFPCKQRGAATYATTSRTDMAIGSTQPLKFTGSAVHGGGSCQISLTYDTEPTVKSVWRVLASIEGGCPAAGTDGNLGDNASQPSPTEYTFPIPDIPTGDAVLAWTWFNKVGNREFYMNCAPVTIGAGSVKRDEENATMLMERDQSTYDSLPLMFTANIPGLFDNETPEGFDVGFPNPGKAVTRMGSGTPTTLPGGSQPTGGASPAKTSSPVASPTSTTSPTTGAPKPTSPGLPGGVFATVPSSAATKAPPAPPAQPPSPNASTPASPSASPSPSKSAPSAPASTGSTGSGSALSGKCASEGQWNCVGGTSFQQCASGSWSPVQPMAGGMQCEPGQSSTLNMSAKSVAVKRARGIRFSEGHARRNAQI</sequence>
<comment type="caution">
    <text evidence="3">The sequence shown here is derived from an EMBL/GenBank/DDBJ whole genome shotgun (WGS) entry which is preliminary data.</text>
</comment>
<reference evidence="3" key="1">
    <citation type="submission" date="2021-07" db="EMBL/GenBank/DDBJ databases">
        <authorList>
            <person name="Durling M."/>
        </authorList>
    </citation>
    <scope>NUCLEOTIDE SEQUENCE</scope>
</reference>
<gene>
    <name evidence="3" type="ORF">HYALB_00009343</name>
</gene>
<organism evidence="3 4">
    <name type="scientific">Hymenoscyphus albidus</name>
    <dbReference type="NCBI Taxonomy" id="595503"/>
    <lineage>
        <taxon>Eukaryota</taxon>
        <taxon>Fungi</taxon>
        <taxon>Dikarya</taxon>
        <taxon>Ascomycota</taxon>
        <taxon>Pezizomycotina</taxon>
        <taxon>Leotiomycetes</taxon>
        <taxon>Helotiales</taxon>
        <taxon>Helotiaceae</taxon>
        <taxon>Hymenoscyphus</taxon>
    </lineage>
</organism>
<feature type="compositionally biased region" description="Pro residues" evidence="1">
    <location>
        <begin position="291"/>
        <end position="301"/>
    </location>
</feature>